<keyword evidence="5" id="KW-0998">Cell outer membrane</keyword>
<dbReference type="PROSITE" id="PS51257">
    <property type="entry name" value="PROKAR_LIPOPROTEIN"/>
    <property type="match status" value="1"/>
</dbReference>
<name>A0AAE3H459_9BACT</name>
<evidence type="ECO:0000256" key="5">
    <source>
        <dbReference type="ARBA" id="ARBA00023237"/>
    </source>
</evidence>
<keyword evidence="10" id="KW-1185">Reference proteome</keyword>
<organism evidence="9 10">
    <name type="scientific">Lacihabitans soyangensis</name>
    <dbReference type="NCBI Taxonomy" id="869394"/>
    <lineage>
        <taxon>Bacteria</taxon>
        <taxon>Pseudomonadati</taxon>
        <taxon>Bacteroidota</taxon>
        <taxon>Cytophagia</taxon>
        <taxon>Cytophagales</taxon>
        <taxon>Leadbetterellaceae</taxon>
        <taxon>Lacihabitans</taxon>
    </lineage>
</organism>
<dbReference type="InterPro" id="IPR012944">
    <property type="entry name" value="SusD_RagB_dom"/>
</dbReference>
<dbReference type="Gene3D" id="1.25.40.390">
    <property type="match status" value="1"/>
</dbReference>
<gene>
    <name evidence="9" type="ORF">EGI31_12245</name>
</gene>
<evidence type="ECO:0000256" key="1">
    <source>
        <dbReference type="ARBA" id="ARBA00004442"/>
    </source>
</evidence>
<feature type="chain" id="PRO_5041995343" evidence="6">
    <location>
        <begin position="26"/>
        <end position="611"/>
    </location>
</feature>
<feature type="domain" description="SusD-like N-terminal" evidence="8">
    <location>
        <begin position="94"/>
        <end position="208"/>
    </location>
</feature>
<dbReference type="InterPro" id="IPR033985">
    <property type="entry name" value="SusD-like_N"/>
</dbReference>
<dbReference type="Proteomes" id="UP001204144">
    <property type="component" value="Unassembled WGS sequence"/>
</dbReference>
<evidence type="ECO:0000256" key="2">
    <source>
        <dbReference type="ARBA" id="ARBA00006275"/>
    </source>
</evidence>
<evidence type="ECO:0000256" key="6">
    <source>
        <dbReference type="SAM" id="SignalP"/>
    </source>
</evidence>
<dbReference type="SUPFAM" id="SSF48452">
    <property type="entry name" value="TPR-like"/>
    <property type="match status" value="1"/>
</dbReference>
<dbReference type="EMBL" id="RJUF01000037">
    <property type="protein sequence ID" value="MCP9763724.1"/>
    <property type="molecule type" value="Genomic_DNA"/>
</dbReference>
<dbReference type="Pfam" id="PF07980">
    <property type="entry name" value="SusD_RagB"/>
    <property type="match status" value="1"/>
</dbReference>
<dbReference type="GO" id="GO:0009279">
    <property type="term" value="C:cell outer membrane"/>
    <property type="evidence" value="ECO:0007669"/>
    <property type="project" value="UniProtKB-SubCell"/>
</dbReference>
<evidence type="ECO:0000256" key="4">
    <source>
        <dbReference type="ARBA" id="ARBA00023136"/>
    </source>
</evidence>
<dbReference type="AlphaFoldDB" id="A0AAE3H459"/>
<reference evidence="9 10" key="1">
    <citation type="submission" date="2018-11" db="EMBL/GenBank/DDBJ databases">
        <title>Novel bacteria species description.</title>
        <authorList>
            <person name="Han J.-H."/>
        </authorList>
    </citation>
    <scope>NUCLEOTIDE SEQUENCE [LARGE SCALE GENOMIC DNA]</scope>
    <source>
        <strain evidence="9 10">KCTC23259</strain>
    </source>
</reference>
<protein>
    <submittedName>
        <fullName evidence="9">RagB/SusD family nutrient uptake outer membrane protein</fullName>
    </submittedName>
</protein>
<feature type="domain" description="RagB/SusD" evidence="7">
    <location>
        <begin position="412"/>
        <end position="596"/>
    </location>
</feature>
<evidence type="ECO:0000313" key="10">
    <source>
        <dbReference type="Proteomes" id="UP001204144"/>
    </source>
</evidence>
<evidence type="ECO:0000259" key="8">
    <source>
        <dbReference type="Pfam" id="PF14322"/>
    </source>
</evidence>
<accession>A0AAE3H459</accession>
<keyword evidence="4" id="KW-0472">Membrane</keyword>
<evidence type="ECO:0000259" key="7">
    <source>
        <dbReference type="Pfam" id="PF07980"/>
    </source>
</evidence>
<evidence type="ECO:0000256" key="3">
    <source>
        <dbReference type="ARBA" id="ARBA00022729"/>
    </source>
</evidence>
<keyword evidence="3 6" id="KW-0732">Signal</keyword>
<sequence length="611" mass="68766">MKNIFKNRKITIAAALILAVSTSCKDSWLTPQPLSLFTPENTFINEAGFKSALASCSANLKDEWYGDGSPIITELLFSEMAVEGTTDKFGPAVDLNVLITPDANLNSADFNRIGWYWERHWLGIRLANTIIDKVPTVASLKDEVKNQLLGKAYFYRSYHYYRLVNQFGDVPTSFKEITSPKLDFQTVKRDAILAKIKEDLDFAFKNVPFAGDKGDVNKASIGHLLTKVNLALGLYDEAIAIADQVINSGTYKLVTGRFGVDAGNSTKNVTWDLHRPANKFIAANTEVLFSVTDRFGLTSASTTGTTSMRQAVPFFSNSAILTPDGRSGLVPGQVEFDMGTRYGRGIGRCRATNYSQYGVWDDDKDFRHDTKSGNWMRMEDLVYNNTAIKGVSPFYGKPLQLRDATGKLLISNGDTIRNWYNWPHYKLYVEDQIRIPFQGGNSDWYVYRLAETYLLRAEAHWFKGNNALAIADLNAVRTRANCSPYPENKIIDIGTILDERGRELYYEEPRKTELTRIAYQMAKSGRSYNGKTYSLQNFSTANFFFDRVVEKNNFYNKVKNIRGDSYTISPYHVLWPIPRAAILANSLGQINQNLGYAGSESNKPASDKIIE</sequence>
<proteinExistence type="inferred from homology"/>
<evidence type="ECO:0000313" key="9">
    <source>
        <dbReference type="EMBL" id="MCP9763724.1"/>
    </source>
</evidence>
<dbReference type="RefSeq" id="WP_255037496.1">
    <property type="nucleotide sequence ID" value="NZ_RJUF01000037.1"/>
</dbReference>
<comment type="caution">
    <text evidence="9">The sequence shown here is derived from an EMBL/GenBank/DDBJ whole genome shotgun (WGS) entry which is preliminary data.</text>
</comment>
<dbReference type="InterPro" id="IPR011990">
    <property type="entry name" value="TPR-like_helical_dom_sf"/>
</dbReference>
<dbReference type="Pfam" id="PF14322">
    <property type="entry name" value="SusD-like_3"/>
    <property type="match status" value="1"/>
</dbReference>
<comment type="similarity">
    <text evidence="2">Belongs to the SusD family.</text>
</comment>
<feature type="signal peptide" evidence="6">
    <location>
        <begin position="1"/>
        <end position="25"/>
    </location>
</feature>
<comment type="subcellular location">
    <subcellularLocation>
        <location evidence="1">Cell outer membrane</location>
    </subcellularLocation>
</comment>